<protein>
    <submittedName>
        <fullName evidence="4">NUDIX hydrolase</fullName>
    </submittedName>
</protein>
<dbReference type="PROSITE" id="PS51462">
    <property type="entry name" value="NUDIX"/>
    <property type="match status" value="1"/>
</dbReference>
<accession>A0A7X9HT31</accession>
<dbReference type="AlphaFoldDB" id="A0A7X9HT31"/>
<dbReference type="Pfam" id="PF00293">
    <property type="entry name" value="NUDIX"/>
    <property type="match status" value="1"/>
</dbReference>
<dbReference type="PANTHER" id="PTHR43046:SF14">
    <property type="entry name" value="MUTT_NUDIX FAMILY PROTEIN"/>
    <property type="match status" value="1"/>
</dbReference>
<evidence type="ECO:0000259" key="3">
    <source>
        <dbReference type="PROSITE" id="PS51462"/>
    </source>
</evidence>
<evidence type="ECO:0000256" key="1">
    <source>
        <dbReference type="ARBA" id="ARBA00001946"/>
    </source>
</evidence>
<dbReference type="InterPro" id="IPR015797">
    <property type="entry name" value="NUDIX_hydrolase-like_dom_sf"/>
</dbReference>
<dbReference type="Gene3D" id="3.90.79.10">
    <property type="entry name" value="Nucleoside Triphosphate Pyrophosphohydrolase"/>
    <property type="match status" value="1"/>
</dbReference>
<name>A0A7X9HT31_UNCKA</name>
<evidence type="ECO:0000313" key="5">
    <source>
        <dbReference type="Proteomes" id="UP000590542"/>
    </source>
</evidence>
<keyword evidence="2 4" id="KW-0378">Hydrolase</keyword>
<sequence length="141" mass="16069">MKEDKKKISQEIVLGVIKTKIGKVVIINRLWPEKSIDGSVKLTYAFPGGNIDEGETPEEALVREVRCETGLKIKVLKKISERTHPQFPVKVNYYECEFVPRSIKPILDVHEVATVKWVSPSELRNYFTTDLDPEVAKFLGI</sequence>
<gene>
    <name evidence="4" type="ORF">GYA37_03075</name>
</gene>
<dbReference type="CDD" id="cd02883">
    <property type="entry name" value="NUDIX_Hydrolase"/>
    <property type="match status" value="1"/>
</dbReference>
<comment type="caution">
    <text evidence="4">The sequence shown here is derived from an EMBL/GenBank/DDBJ whole genome shotgun (WGS) entry which is preliminary data.</text>
</comment>
<dbReference type="InterPro" id="IPR000086">
    <property type="entry name" value="NUDIX_hydrolase_dom"/>
</dbReference>
<organism evidence="4 5">
    <name type="scientific">candidate division WWE3 bacterium</name>
    <dbReference type="NCBI Taxonomy" id="2053526"/>
    <lineage>
        <taxon>Bacteria</taxon>
        <taxon>Katanobacteria</taxon>
    </lineage>
</organism>
<dbReference type="InterPro" id="IPR020476">
    <property type="entry name" value="Nudix_hydrolase"/>
</dbReference>
<evidence type="ECO:0000256" key="2">
    <source>
        <dbReference type="ARBA" id="ARBA00022801"/>
    </source>
</evidence>
<feature type="domain" description="Nudix hydrolase" evidence="3">
    <location>
        <begin position="7"/>
        <end position="141"/>
    </location>
</feature>
<reference evidence="4 5" key="1">
    <citation type="journal article" date="2020" name="Biotechnol. Biofuels">
        <title>New insights from the biogas microbiome by comprehensive genome-resolved metagenomics of nearly 1600 species originating from multiple anaerobic digesters.</title>
        <authorList>
            <person name="Campanaro S."/>
            <person name="Treu L."/>
            <person name="Rodriguez-R L.M."/>
            <person name="Kovalovszki A."/>
            <person name="Ziels R.M."/>
            <person name="Maus I."/>
            <person name="Zhu X."/>
            <person name="Kougias P.G."/>
            <person name="Basile A."/>
            <person name="Luo G."/>
            <person name="Schluter A."/>
            <person name="Konstantinidis K.T."/>
            <person name="Angelidaki I."/>
        </authorList>
    </citation>
    <scope>NUCLEOTIDE SEQUENCE [LARGE SCALE GENOMIC DNA]</scope>
    <source>
        <strain evidence="4">AS27yjCOA_202</strain>
    </source>
</reference>
<dbReference type="Proteomes" id="UP000590542">
    <property type="component" value="Unassembled WGS sequence"/>
</dbReference>
<dbReference type="GO" id="GO:0016787">
    <property type="term" value="F:hydrolase activity"/>
    <property type="evidence" value="ECO:0007669"/>
    <property type="project" value="UniProtKB-KW"/>
</dbReference>
<comment type="cofactor">
    <cofactor evidence="1">
        <name>Mg(2+)</name>
        <dbReference type="ChEBI" id="CHEBI:18420"/>
    </cofactor>
</comment>
<evidence type="ECO:0000313" key="4">
    <source>
        <dbReference type="EMBL" id="NMB91805.1"/>
    </source>
</evidence>
<dbReference type="SUPFAM" id="SSF55811">
    <property type="entry name" value="Nudix"/>
    <property type="match status" value="1"/>
</dbReference>
<dbReference type="PRINTS" id="PR00502">
    <property type="entry name" value="NUDIXFAMILY"/>
</dbReference>
<dbReference type="EMBL" id="JAAZNV010000009">
    <property type="protein sequence ID" value="NMB91805.1"/>
    <property type="molecule type" value="Genomic_DNA"/>
</dbReference>
<dbReference type="PANTHER" id="PTHR43046">
    <property type="entry name" value="GDP-MANNOSE MANNOSYL HYDROLASE"/>
    <property type="match status" value="1"/>
</dbReference>
<proteinExistence type="predicted"/>